<keyword evidence="2" id="KW-1185">Reference proteome</keyword>
<dbReference type="RefSeq" id="XP_024573473.1">
    <property type="nucleotide sequence ID" value="XM_024722392.1"/>
</dbReference>
<dbReference type="EMBL" id="CCYD01000261">
    <property type="protein sequence ID" value="CEG37104.1"/>
    <property type="molecule type" value="Genomic_DNA"/>
</dbReference>
<dbReference type="Proteomes" id="UP000054928">
    <property type="component" value="Unassembled WGS sequence"/>
</dbReference>
<organism evidence="1 2">
    <name type="scientific">Plasmopara halstedii</name>
    <name type="common">Downy mildew of sunflower</name>
    <dbReference type="NCBI Taxonomy" id="4781"/>
    <lineage>
        <taxon>Eukaryota</taxon>
        <taxon>Sar</taxon>
        <taxon>Stramenopiles</taxon>
        <taxon>Oomycota</taxon>
        <taxon>Peronosporomycetes</taxon>
        <taxon>Peronosporales</taxon>
        <taxon>Peronosporaceae</taxon>
        <taxon>Plasmopara</taxon>
    </lineage>
</organism>
<reference evidence="2" key="1">
    <citation type="submission" date="2014-09" db="EMBL/GenBank/DDBJ databases">
        <authorList>
            <person name="Sharma Rahul"/>
            <person name="Thines Marco"/>
        </authorList>
    </citation>
    <scope>NUCLEOTIDE SEQUENCE [LARGE SCALE GENOMIC DNA]</scope>
</reference>
<accession>A0A0P1AA57</accession>
<evidence type="ECO:0000313" key="1">
    <source>
        <dbReference type="EMBL" id="CEG37104.1"/>
    </source>
</evidence>
<dbReference type="AlphaFoldDB" id="A0A0P1AA57"/>
<name>A0A0P1AA57_PLAHL</name>
<proteinExistence type="predicted"/>
<protein>
    <submittedName>
        <fullName evidence="1">Uncharacterized protein</fullName>
    </submittedName>
</protein>
<dbReference type="GeneID" id="36399615"/>
<evidence type="ECO:0000313" key="2">
    <source>
        <dbReference type="Proteomes" id="UP000054928"/>
    </source>
</evidence>
<sequence length="102" mass="11582">MPALVNDKKTHFSHLYEKARGGPKTLPYANETTTLHSGSTQTALYLRISLNSILNKLSVSASSPDVEMICKRRHRLQPSRRRLSCPCLPGCRRFKYILLKLV</sequence>